<comment type="function">
    <text evidence="2">Pyridoxal 5'-phosphate (PLP)-binding protein, which is involved in PLP homeostasis.</text>
</comment>
<feature type="region of interest" description="Disordered" evidence="4">
    <location>
        <begin position="251"/>
        <end position="277"/>
    </location>
</feature>
<feature type="modified residue" description="N6-(pyridoxal phosphate)lysine" evidence="2">
    <location>
        <position position="48"/>
    </location>
</feature>
<evidence type="ECO:0000259" key="5">
    <source>
        <dbReference type="Pfam" id="PF01168"/>
    </source>
</evidence>
<evidence type="ECO:0000256" key="2">
    <source>
        <dbReference type="HAMAP-Rule" id="MF_02087"/>
    </source>
</evidence>
<dbReference type="Gene3D" id="3.20.20.10">
    <property type="entry name" value="Alanine racemase"/>
    <property type="match status" value="1"/>
</dbReference>
<evidence type="ECO:0000256" key="1">
    <source>
        <dbReference type="ARBA" id="ARBA00022898"/>
    </source>
</evidence>
<dbReference type="Pfam" id="PF01168">
    <property type="entry name" value="Ala_racemase_N"/>
    <property type="match status" value="1"/>
</dbReference>
<dbReference type="EMBL" id="AP022567">
    <property type="protein sequence ID" value="BBX37908.1"/>
    <property type="molecule type" value="Genomic_DNA"/>
</dbReference>
<keyword evidence="1 2" id="KW-0663">Pyridoxal phosphate</keyword>
<dbReference type="InterPro" id="IPR001608">
    <property type="entry name" value="Ala_racemase_N"/>
</dbReference>
<organism evidence="6 7">
    <name type="scientific">Mycolicibacterium mageritense</name>
    <name type="common">Mycobacterium mageritense</name>
    <dbReference type="NCBI Taxonomy" id="53462"/>
    <lineage>
        <taxon>Bacteria</taxon>
        <taxon>Bacillati</taxon>
        <taxon>Actinomycetota</taxon>
        <taxon>Actinomycetes</taxon>
        <taxon>Mycobacteriales</taxon>
        <taxon>Mycobacteriaceae</taxon>
        <taxon>Mycolicibacterium</taxon>
    </lineage>
</organism>
<dbReference type="Proteomes" id="UP000465622">
    <property type="component" value="Chromosome"/>
</dbReference>
<accession>A0ABM7I4R8</accession>
<evidence type="ECO:0000313" key="7">
    <source>
        <dbReference type="Proteomes" id="UP000465622"/>
    </source>
</evidence>
<sequence length="277" mass="29465">MSTCQYMQNADRVGELTAKLGAARARLAHAAEAAGRNVNDIELLPITKFFPASDIFILHQLGCHAFGESREQEAANKVATVRAELPDATVRWHMVGRIQRNKAKAVASWAYAAHSVDSQRLITALDRAATAALAAGTRAEPLRVYLQISLDGDTERGGIDVGSPDLVDELCAAADRADGLTFVGLMGIPPLEVDPDDAFARLAAERDRVQADYPQRLELSAGMSSDLEIAVKHGSTCVRVGTALMGKRPLTSPAVVTPVTSSSQTSPPPRSAEGSPR</sequence>
<dbReference type="NCBIfam" id="TIGR00044">
    <property type="entry name" value="YggS family pyridoxal phosphate-dependent enzyme"/>
    <property type="match status" value="1"/>
</dbReference>
<protein>
    <recommendedName>
        <fullName evidence="2">Pyridoxal phosphate homeostasis protein</fullName>
        <shortName evidence="2">PLP homeostasis protein</shortName>
    </recommendedName>
</protein>
<comment type="similarity">
    <text evidence="2 3">Belongs to the pyridoxal phosphate-binding protein YggS/PROSC family.</text>
</comment>
<dbReference type="HAMAP" id="MF_02087">
    <property type="entry name" value="PLP_homeostasis"/>
    <property type="match status" value="1"/>
</dbReference>
<evidence type="ECO:0000313" key="6">
    <source>
        <dbReference type="EMBL" id="BBX37908.1"/>
    </source>
</evidence>
<evidence type="ECO:0000256" key="3">
    <source>
        <dbReference type="RuleBase" id="RU004514"/>
    </source>
</evidence>
<evidence type="ECO:0000256" key="4">
    <source>
        <dbReference type="SAM" id="MobiDB-lite"/>
    </source>
</evidence>
<dbReference type="SUPFAM" id="SSF51419">
    <property type="entry name" value="PLP-binding barrel"/>
    <property type="match status" value="1"/>
</dbReference>
<proteinExistence type="inferred from homology"/>
<dbReference type="InterPro" id="IPR011078">
    <property type="entry name" value="PyrdxlP_homeostasis"/>
</dbReference>
<dbReference type="PANTHER" id="PTHR10146">
    <property type="entry name" value="PROLINE SYNTHETASE CO-TRANSCRIBED BACTERIAL HOMOLOG PROTEIN"/>
    <property type="match status" value="1"/>
</dbReference>
<gene>
    <name evidence="6" type="ORF">MMAGJ_71900</name>
</gene>
<reference evidence="6 7" key="1">
    <citation type="journal article" date="2019" name="Emerg. Microbes Infect.">
        <title>Comprehensive subspecies identification of 175 nontuberculous mycobacteria species based on 7547 genomic profiles.</title>
        <authorList>
            <person name="Matsumoto Y."/>
            <person name="Kinjo T."/>
            <person name="Motooka D."/>
            <person name="Nabeya D."/>
            <person name="Jung N."/>
            <person name="Uechi K."/>
            <person name="Horii T."/>
            <person name="Iida T."/>
            <person name="Fujita J."/>
            <person name="Nakamura S."/>
        </authorList>
    </citation>
    <scope>NUCLEOTIDE SEQUENCE [LARGE SCALE GENOMIC DNA]</scope>
    <source>
        <strain evidence="6 7">JCM 12375</strain>
    </source>
</reference>
<keyword evidence="7" id="KW-1185">Reference proteome</keyword>
<dbReference type="PROSITE" id="PS01211">
    <property type="entry name" value="UPF0001"/>
    <property type="match status" value="1"/>
</dbReference>
<feature type="compositionally biased region" description="Low complexity" evidence="4">
    <location>
        <begin position="251"/>
        <end position="265"/>
    </location>
</feature>
<dbReference type="PANTHER" id="PTHR10146:SF14">
    <property type="entry name" value="PYRIDOXAL PHOSPHATE HOMEOSTASIS PROTEIN"/>
    <property type="match status" value="1"/>
</dbReference>
<dbReference type="PIRSF" id="PIRSF004848">
    <property type="entry name" value="YBL036c_PLPDEIII"/>
    <property type="match status" value="1"/>
</dbReference>
<name>A0ABM7I4R8_MYCME</name>
<dbReference type="InterPro" id="IPR029066">
    <property type="entry name" value="PLP-binding_barrel"/>
</dbReference>
<feature type="domain" description="Alanine racemase N-terminal" evidence="5">
    <location>
        <begin position="58"/>
        <end position="249"/>
    </location>
</feature>